<dbReference type="Pfam" id="PF00905">
    <property type="entry name" value="Transpeptidase"/>
    <property type="match status" value="1"/>
</dbReference>
<evidence type="ECO:0000256" key="14">
    <source>
        <dbReference type="ARBA" id="ARBA00023306"/>
    </source>
</evidence>
<protein>
    <recommendedName>
        <fullName evidence="16">Peptidoglycan D,D-transpeptidase FtsI</fullName>
        <ecNumber evidence="16">3.4.16.4</ecNumber>
    </recommendedName>
    <alternativeName>
        <fullName evidence="16">Penicillin-binding protein 3</fullName>
        <shortName evidence="16">PBP-3</shortName>
    </alternativeName>
</protein>
<keyword evidence="20" id="KW-1185">Reference proteome</keyword>
<evidence type="ECO:0000256" key="16">
    <source>
        <dbReference type="HAMAP-Rule" id="MF_02080"/>
    </source>
</evidence>
<evidence type="ECO:0000313" key="19">
    <source>
        <dbReference type="EMBL" id="GAA5089169.1"/>
    </source>
</evidence>
<keyword evidence="13 16" id="KW-0717">Septation</keyword>
<reference evidence="20" key="1">
    <citation type="journal article" date="2019" name="Int. J. Syst. Evol. Microbiol.">
        <title>The Global Catalogue of Microorganisms (GCM) 10K type strain sequencing project: providing services to taxonomists for standard genome sequencing and annotation.</title>
        <authorList>
            <consortium name="The Broad Institute Genomics Platform"/>
            <consortium name="The Broad Institute Genome Sequencing Center for Infectious Disease"/>
            <person name="Wu L."/>
            <person name="Ma J."/>
        </authorList>
    </citation>
    <scope>NUCLEOTIDE SEQUENCE [LARGE SCALE GENOMIC DNA]</scope>
    <source>
        <strain evidence="20">JCM 18423</strain>
    </source>
</reference>
<dbReference type="Gene3D" id="3.30.450.330">
    <property type="match status" value="1"/>
</dbReference>
<gene>
    <name evidence="16" type="primary">ftsI</name>
    <name evidence="19" type="ORF">GCM10023337_11640</name>
</gene>
<feature type="domain" description="Penicillin-binding protein transpeptidase" evidence="17">
    <location>
        <begin position="256"/>
        <end position="550"/>
    </location>
</feature>
<dbReference type="PANTHER" id="PTHR30627">
    <property type="entry name" value="PEPTIDOGLYCAN D,D-TRANSPEPTIDASE"/>
    <property type="match status" value="1"/>
</dbReference>
<evidence type="ECO:0000256" key="5">
    <source>
        <dbReference type="ARBA" id="ARBA00022645"/>
    </source>
</evidence>
<keyword evidence="4 16" id="KW-0132">Cell division</keyword>
<keyword evidence="12 16" id="KW-0472">Membrane</keyword>
<feature type="active site" description="Acyl-ester intermediate" evidence="16">
    <location>
        <position position="302"/>
    </location>
</feature>
<keyword evidence="3 16" id="KW-0997">Cell inner membrane</keyword>
<dbReference type="SUPFAM" id="SSF56601">
    <property type="entry name" value="beta-lactamase/transpeptidase-like"/>
    <property type="match status" value="1"/>
</dbReference>
<evidence type="ECO:0000256" key="2">
    <source>
        <dbReference type="ARBA" id="ARBA00022475"/>
    </source>
</evidence>
<evidence type="ECO:0000256" key="11">
    <source>
        <dbReference type="ARBA" id="ARBA00022989"/>
    </source>
</evidence>
<evidence type="ECO:0000259" key="17">
    <source>
        <dbReference type="Pfam" id="PF00905"/>
    </source>
</evidence>
<dbReference type="InterPro" id="IPR036138">
    <property type="entry name" value="PBP_dimer_sf"/>
</dbReference>
<comment type="caution">
    <text evidence="19">The sequence shown here is derived from an EMBL/GenBank/DDBJ whole genome shotgun (WGS) entry which is preliminary data.</text>
</comment>
<dbReference type="InterPro" id="IPR005311">
    <property type="entry name" value="PBP_dimer"/>
</dbReference>
<evidence type="ECO:0000256" key="15">
    <source>
        <dbReference type="ARBA" id="ARBA00023316"/>
    </source>
</evidence>
<feature type="domain" description="Penicillin-binding protein dimerisation" evidence="18">
    <location>
        <begin position="65"/>
        <end position="214"/>
    </location>
</feature>
<comment type="function">
    <text evidence="16">Catalyzes cross-linking of the peptidoglycan cell wall at the division septum.</text>
</comment>
<evidence type="ECO:0000256" key="12">
    <source>
        <dbReference type="ARBA" id="ARBA00023136"/>
    </source>
</evidence>
<comment type="catalytic activity">
    <reaction evidence="16">
        <text>Preferential cleavage: (Ac)2-L-Lys-D-Ala-|-D-Ala. Also transpeptidation of peptidyl-alanyl moieties that are N-acyl substituents of D-alanine.</text>
        <dbReference type="EC" id="3.4.16.4"/>
    </reaction>
</comment>
<evidence type="ECO:0000256" key="9">
    <source>
        <dbReference type="ARBA" id="ARBA00022960"/>
    </source>
</evidence>
<dbReference type="Gene3D" id="3.90.1310.10">
    <property type="entry name" value="Penicillin-binding protein 2a (Domain 2)"/>
    <property type="match status" value="1"/>
</dbReference>
<dbReference type="InterPro" id="IPR012338">
    <property type="entry name" value="Beta-lactam/transpept-like"/>
</dbReference>
<keyword evidence="15 16" id="KW-0961">Cell wall biogenesis/degradation</keyword>
<organism evidence="19 20">
    <name type="scientific">Paenalcaligenes hermetiae</name>
    <dbReference type="NCBI Taxonomy" id="1157987"/>
    <lineage>
        <taxon>Bacteria</taxon>
        <taxon>Pseudomonadati</taxon>
        <taxon>Pseudomonadota</taxon>
        <taxon>Betaproteobacteria</taxon>
        <taxon>Burkholderiales</taxon>
        <taxon>Alcaligenaceae</taxon>
        <taxon>Paenalcaligenes</taxon>
    </lineage>
</organism>
<comment type="subcellular location">
    <subcellularLocation>
        <location evidence="1">Membrane</location>
    </subcellularLocation>
</comment>
<dbReference type="Pfam" id="PF03717">
    <property type="entry name" value="PBP_dimer"/>
    <property type="match status" value="1"/>
</dbReference>
<keyword evidence="5 16" id="KW-0121">Carboxypeptidase</keyword>
<dbReference type="InterPro" id="IPR050515">
    <property type="entry name" value="Beta-lactam/transpept"/>
</dbReference>
<evidence type="ECO:0000256" key="7">
    <source>
        <dbReference type="ARBA" id="ARBA00022692"/>
    </source>
</evidence>
<evidence type="ECO:0000259" key="18">
    <source>
        <dbReference type="Pfam" id="PF03717"/>
    </source>
</evidence>
<dbReference type="InterPro" id="IPR001460">
    <property type="entry name" value="PCN-bd_Tpept"/>
</dbReference>
<keyword evidence="9 16" id="KW-0133">Cell shape</keyword>
<comment type="similarity">
    <text evidence="16">Belongs to the transpeptidase family. FtsI subfamily.</text>
</comment>
<dbReference type="PANTHER" id="PTHR30627:SF1">
    <property type="entry name" value="PEPTIDOGLYCAN D,D-TRANSPEPTIDASE FTSI"/>
    <property type="match status" value="1"/>
</dbReference>
<dbReference type="EC" id="3.4.16.4" evidence="16"/>
<comment type="pathway">
    <text evidence="16">Cell wall biogenesis; peptidoglycan biosynthesis.</text>
</comment>
<accession>A0ABP9M0H2</accession>
<evidence type="ECO:0000256" key="13">
    <source>
        <dbReference type="ARBA" id="ARBA00023210"/>
    </source>
</evidence>
<evidence type="ECO:0000313" key="20">
    <source>
        <dbReference type="Proteomes" id="UP001500227"/>
    </source>
</evidence>
<keyword evidence="11 16" id="KW-1133">Transmembrane helix</keyword>
<keyword evidence="14 16" id="KW-0131">Cell cycle</keyword>
<evidence type="ECO:0000256" key="1">
    <source>
        <dbReference type="ARBA" id="ARBA00004370"/>
    </source>
</evidence>
<dbReference type="Gene3D" id="3.40.710.10">
    <property type="entry name" value="DD-peptidase/beta-lactamase superfamily"/>
    <property type="match status" value="1"/>
</dbReference>
<evidence type="ECO:0000256" key="3">
    <source>
        <dbReference type="ARBA" id="ARBA00022519"/>
    </source>
</evidence>
<dbReference type="EMBL" id="BAABKD010000009">
    <property type="protein sequence ID" value="GAA5089169.1"/>
    <property type="molecule type" value="Genomic_DNA"/>
</dbReference>
<evidence type="ECO:0000256" key="6">
    <source>
        <dbReference type="ARBA" id="ARBA00022670"/>
    </source>
</evidence>
<keyword evidence="8 16" id="KW-0378">Hydrolase</keyword>
<dbReference type="RefSeq" id="WP_345370340.1">
    <property type="nucleotide sequence ID" value="NZ_BAABKD010000009.1"/>
</dbReference>
<evidence type="ECO:0000256" key="8">
    <source>
        <dbReference type="ARBA" id="ARBA00022801"/>
    </source>
</evidence>
<keyword evidence="10 16" id="KW-0573">Peptidoglycan synthesis</keyword>
<sequence length="579" mass="63310">MRPRDHKSRHKQPAISLPLWRARFVLLCILLAFIALIARALHLQGLTTDFLQAQGERRYLQELSLPPIRGKIFDRSGKVVLASSVLVKAIWANPQNTARATDAQLSQVGELLQLPLSEVKRLIANGGREFAYLKRQVELDTAEKILALKVPGIGTRDELRRVYPEGETVSQIVGITDIDGKGSEGLELAFNTELAGQAGSRKVLRDRLGHILEDVAEVIPPQHGKDIYLSLDAGIQYDTFSALTKAMAENNADAASAVVVDVQTGEILALVNLPTFDPAKRSTIRPEMTRNRALTDTFEPGSTMKPFTVALALDLKRIGLNTKFNTGSGQYRYQGHTITDVSRHNGVLDAAGILRRSSNIGMTMISELLTSEEMWQAFTALGFGRAPQIGFPGAVSGRLRPWDRWRPIERATMAYGYGLSVSLMQMAQAYTVFARNGDMVSLSLIKRETSPTSVQVFRPEVAQAVRAMLEAAAGPDGAKLAQVQGYRVAGKSGTARKIVNGQYSRSRYRSSFVGFAPAGNPRIVVAVSIDEPKGHYFGGRVAAPVFSEIVASSLRRLDIEPDEPVDALVAANPNQEKKQ</sequence>
<evidence type="ECO:0000256" key="10">
    <source>
        <dbReference type="ARBA" id="ARBA00022984"/>
    </source>
</evidence>
<dbReference type="Proteomes" id="UP001500227">
    <property type="component" value="Unassembled WGS sequence"/>
</dbReference>
<name>A0ABP9M0H2_9BURK</name>
<dbReference type="SUPFAM" id="SSF56519">
    <property type="entry name" value="Penicillin binding protein dimerisation domain"/>
    <property type="match status" value="1"/>
</dbReference>
<keyword evidence="7 16" id="KW-0812">Transmembrane</keyword>
<proteinExistence type="inferred from homology"/>
<keyword evidence="2 16" id="KW-1003">Cell membrane</keyword>
<dbReference type="InterPro" id="IPR037532">
    <property type="entry name" value="FtsI_transpept"/>
</dbReference>
<keyword evidence="6 16" id="KW-0645">Protease</keyword>
<dbReference type="HAMAP" id="MF_02080">
    <property type="entry name" value="FtsI_transpept"/>
    <property type="match status" value="1"/>
</dbReference>
<evidence type="ECO:0000256" key="4">
    <source>
        <dbReference type="ARBA" id="ARBA00022618"/>
    </source>
</evidence>